<comment type="similarity">
    <text evidence="2">Belongs to the YajC family.</text>
</comment>
<evidence type="ECO:0000256" key="4">
    <source>
        <dbReference type="ARBA" id="ARBA00022448"/>
    </source>
</evidence>
<reference evidence="12 13" key="1">
    <citation type="submission" date="2009-04" db="EMBL/GenBank/DDBJ databases">
        <authorList>
            <person name="Sebastian Y."/>
            <person name="Madupu R."/>
            <person name="Durkin A.S."/>
            <person name="Torralba M."/>
            <person name="Methe B."/>
            <person name="Sutton G.G."/>
            <person name="Strausberg R.L."/>
            <person name="Nelson K.E."/>
        </authorList>
    </citation>
    <scope>NUCLEOTIDE SEQUENCE [LARGE SCALE GENOMIC DNA]</scope>
    <source>
        <strain evidence="12 13">60-3</strain>
    </source>
</reference>
<evidence type="ECO:0000256" key="10">
    <source>
        <dbReference type="ARBA" id="ARBA00023136"/>
    </source>
</evidence>
<evidence type="ECO:0000256" key="8">
    <source>
        <dbReference type="ARBA" id="ARBA00022989"/>
    </source>
</evidence>
<evidence type="ECO:0000256" key="3">
    <source>
        <dbReference type="ARBA" id="ARBA00014962"/>
    </source>
</evidence>
<keyword evidence="13" id="KW-1185">Reference proteome</keyword>
<keyword evidence="10 11" id="KW-0472">Membrane</keyword>
<evidence type="ECO:0000256" key="6">
    <source>
        <dbReference type="ARBA" id="ARBA00022692"/>
    </source>
</evidence>
<dbReference type="SMART" id="SM01323">
    <property type="entry name" value="YajC"/>
    <property type="match status" value="1"/>
</dbReference>
<dbReference type="RefSeq" id="WP_007365689.1">
    <property type="nucleotide sequence ID" value="NZ_ACLR01000179.1"/>
</dbReference>
<dbReference type="AlphaFoldDB" id="C2MCU7"/>
<dbReference type="STRING" id="596327.PORUE0001_1779"/>
<sequence length="108" mass="12001">MNIFLLQAAQPAQAAPQGAPAWTSLVFFVVIILIFWLFFIRPQSKRQKKLQQQRDALAVGDSIITAGGVHGVIRKVYEQTFEVEIAKDVCIEISKSSVYPLGTDPNAR</sequence>
<accession>C2MCU7</accession>
<dbReference type="GO" id="GO:0005886">
    <property type="term" value="C:plasma membrane"/>
    <property type="evidence" value="ECO:0007669"/>
    <property type="project" value="UniProtKB-SubCell"/>
</dbReference>
<dbReference type="NCBIfam" id="TIGR00739">
    <property type="entry name" value="yajC"/>
    <property type="match status" value="1"/>
</dbReference>
<protein>
    <recommendedName>
        <fullName evidence="3">Sec translocon accessory complex subunit YajC</fullName>
    </recommendedName>
</protein>
<dbReference type="PRINTS" id="PR01853">
    <property type="entry name" value="YAJCTRNLCASE"/>
</dbReference>
<feature type="transmembrane region" description="Helical" evidence="11">
    <location>
        <begin position="24"/>
        <end position="40"/>
    </location>
</feature>
<evidence type="ECO:0000256" key="11">
    <source>
        <dbReference type="SAM" id="Phobius"/>
    </source>
</evidence>
<keyword evidence="6 11" id="KW-0812">Transmembrane</keyword>
<comment type="caution">
    <text evidence="12">The sequence shown here is derived from an EMBL/GenBank/DDBJ whole genome shotgun (WGS) entry which is preliminary data.</text>
</comment>
<proteinExistence type="inferred from homology"/>
<dbReference type="PANTHER" id="PTHR33909:SF1">
    <property type="entry name" value="SEC TRANSLOCON ACCESSORY COMPLEX SUBUNIT YAJC"/>
    <property type="match status" value="1"/>
</dbReference>
<evidence type="ECO:0000256" key="5">
    <source>
        <dbReference type="ARBA" id="ARBA00022475"/>
    </source>
</evidence>
<dbReference type="OrthoDB" id="9800132at2"/>
<keyword evidence="4" id="KW-0813">Transport</keyword>
<evidence type="ECO:0000256" key="7">
    <source>
        <dbReference type="ARBA" id="ARBA00022927"/>
    </source>
</evidence>
<dbReference type="eggNOG" id="COG1862">
    <property type="taxonomic scope" value="Bacteria"/>
</dbReference>
<dbReference type="GO" id="GO:0015031">
    <property type="term" value="P:protein transport"/>
    <property type="evidence" value="ECO:0007669"/>
    <property type="project" value="UniProtKB-KW"/>
</dbReference>
<gene>
    <name evidence="12" type="primary">yajC</name>
    <name evidence="12" type="ORF">PORUE0001_1779</name>
</gene>
<name>C2MCU7_9PORP</name>
<dbReference type="Proteomes" id="UP000003303">
    <property type="component" value="Unassembled WGS sequence"/>
</dbReference>
<evidence type="ECO:0000256" key="2">
    <source>
        <dbReference type="ARBA" id="ARBA00006742"/>
    </source>
</evidence>
<keyword evidence="5" id="KW-1003">Cell membrane</keyword>
<evidence type="ECO:0000256" key="1">
    <source>
        <dbReference type="ARBA" id="ARBA00004162"/>
    </source>
</evidence>
<dbReference type="InterPro" id="IPR003849">
    <property type="entry name" value="Preprotein_translocase_YajC"/>
</dbReference>
<keyword evidence="9" id="KW-0811">Translocation</keyword>
<evidence type="ECO:0000313" key="13">
    <source>
        <dbReference type="Proteomes" id="UP000003303"/>
    </source>
</evidence>
<evidence type="ECO:0000313" key="12">
    <source>
        <dbReference type="EMBL" id="EEK16510.1"/>
    </source>
</evidence>
<keyword evidence="8 11" id="KW-1133">Transmembrane helix</keyword>
<evidence type="ECO:0000256" key="9">
    <source>
        <dbReference type="ARBA" id="ARBA00023010"/>
    </source>
</evidence>
<dbReference type="EMBL" id="ACLR01000179">
    <property type="protein sequence ID" value="EEK16510.1"/>
    <property type="molecule type" value="Genomic_DNA"/>
</dbReference>
<dbReference type="PANTHER" id="PTHR33909">
    <property type="entry name" value="SEC TRANSLOCON ACCESSORY COMPLEX SUBUNIT YAJC"/>
    <property type="match status" value="1"/>
</dbReference>
<keyword evidence="7" id="KW-0653">Protein transport</keyword>
<organism evidence="12 13">
    <name type="scientific">Porphyromonas uenonis 60-3</name>
    <dbReference type="NCBI Taxonomy" id="596327"/>
    <lineage>
        <taxon>Bacteria</taxon>
        <taxon>Pseudomonadati</taxon>
        <taxon>Bacteroidota</taxon>
        <taxon>Bacteroidia</taxon>
        <taxon>Bacteroidales</taxon>
        <taxon>Porphyromonadaceae</taxon>
        <taxon>Porphyromonas</taxon>
    </lineage>
</organism>
<dbReference type="Pfam" id="PF02699">
    <property type="entry name" value="YajC"/>
    <property type="match status" value="1"/>
</dbReference>
<comment type="subcellular location">
    <subcellularLocation>
        <location evidence="1">Cell membrane</location>
        <topology evidence="1">Single-pass membrane protein</topology>
    </subcellularLocation>
</comment>